<protein>
    <submittedName>
        <fullName evidence="2">Membrane protein</fullName>
    </submittedName>
</protein>
<accession>A0A1Z5ILK8</accession>
<dbReference type="Pfam" id="PF04657">
    <property type="entry name" value="DMT_YdcZ"/>
    <property type="match status" value="2"/>
</dbReference>
<dbReference type="PANTHER" id="PTHR34821:SF2">
    <property type="entry name" value="INNER MEMBRANE PROTEIN YDCZ"/>
    <property type="match status" value="1"/>
</dbReference>
<evidence type="ECO:0000313" key="2">
    <source>
        <dbReference type="EMBL" id="GAX02633.1"/>
    </source>
</evidence>
<dbReference type="EMBL" id="BCMH01000001">
    <property type="protein sequence ID" value="GAX02633.1"/>
    <property type="molecule type" value="Genomic_DNA"/>
</dbReference>
<organism evidence="2 3">
    <name type="scientific">Secundilactobacillus pentosiphilus</name>
    <dbReference type="NCBI Taxonomy" id="1714682"/>
    <lineage>
        <taxon>Bacteria</taxon>
        <taxon>Bacillati</taxon>
        <taxon>Bacillota</taxon>
        <taxon>Bacilli</taxon>
        <taxon>Lactobacillales</taxon>
        <taxon>Lactobacillaceae</taxon>
        <taxon>Secundilactobacillus</taxon>
    </lineage>
</organism>
<keyword evidence="1" id="KW-0812">Transmembrane</keyword>
<feature type="transmembrane region" description="Helical" evidence="1">
    <location>
        <begin position="283"/>
        <end position="301"/>
    </location>
</feature>
<feature type="transmembrane region" description="Helical" evidence="1">
    <location>
        <begin position="222"/>
        <end position="243"/>
    </location>
</feature>
<sequence length="335" mass="35566">MTLTVKTGILPALNGGGEMLAILIGLVIGIGLPMQTSINSRLRSALGSPFLASLVSFGIGTAFLAVMTLIDQRSLLIGMPLLRTQPFWLWLGGLLGVIYLTGNIMLFPKLGSVQTVIFPVLGQILAGLLIDDLGLFYSPISQLTVVRGLGALLVITGVMITVAGNGWLERITGQAGLETVAEETPKVAHLMLWRLFGIFAGVLSATQTAVNGHLGEVLGSKIQAAYVSFLVGTVTLIVIVLVLRPPLMFQRNHGKSPWWMWIGGLLGALFVLGNVYLVPVIGTGFAVIIVLIGLMIGSLLIDQFGWLSSEKNPVTLLQLGGLLVMIIGVVVIRLL</sequence>
<feature type="transmembrane region" description="Helical" evidence="1">
    <location>
        <begin position="258"/>
        <end position="277"/>
    </location>
</feature>
<dbReference type="AlphaFoldDB" id="A0A1Z5ILK8"/>
<reference evidence="2 3" key="1">
    <citation type="submission" date="2015-11" db="EMBL/GenBank/DDBJ databases">
        <title>Draft genome sequences of new species of the genus Lactobacillus isolated from orchardgrass silage.</title>
        <authorList>
            <person name="Tohno M."/>
            <person name="Tanizawa Y."/>
            <person name="Arita M."/>
        </authorList>
    </citation>
    <scope>NUCLEOTIDE SEQUENCE [LARGE SCALE GENOMIC DNA]</scope>
    <source>
        <strain evidence="2 3">IWT140</strain>
    </source>
</reference>
<keyword evidence="1" id="KW-0472">Membrane</keyword>
<gene>
    <name evidence="2" type="ORF">IWT140_00230</name>
</gene>
<feature type="transmembrane region" description="Helical" evidence="1">
    <location>
        <begin position="46"/>
        <end position="67"/>
    </location>
</feature>
<keyword evidence="3" id="KW-1185">Reference proteome</keyword>
<dbReference type="InterPro" id="IPR006750">
    <property type="entry name" value="YdcZ"/>
</dbReference>
<evidence type="ECO:0000313" key="3">
    <source>
        <dbReference type="Proteomes" id="UP000198430"/>
    </source>
</evidence>
<proteinExistence type="predicted"/>
<feature type="transmembrane region" description="Helical" evidence="1">
    <location>
        <begin position="313"/>
        <end position="334"/>
    </location>
</feature>
<dbReference type="PANTHER" id="PTHR34821">
    <property type="entry name" value="INNER MEMBRANE PROTEIN YDCZ"/>
    <property type="match status" value="1"/>
</dbReference>
<feature type="transmembrane region" description="Helical" evidence="1">
    <location>
        <begin position="149"/>
        <end position="168"/>
    </location>
</feature>
<evidence type="ECO:0000256" key="1">
    <source>
        <dbReference type="SAM" id="Phobius"/>
    </source>
</evidence>
<dbReference type="Proteomes" id="UP000198430">
    <property type="component" value="Unassembled WGS sequence"/>
</dbReference>
<feature type="transmembrane region" description="Helical" evidence="1">
    <location>
        <begin position="189"/>
        <end position="210"/>
    </location>
</feature>
<name>A0A1Z5ILK8_9LACO</name>
<dbReference type="GO" id="GO:0005886">
    <property type="term" value="C:plasma membrane"/>
    <property type="evidence" value="ECO:0007669"/>
    <property type="project" value="TreeGrafter"/>
</dbReference>
<comment type="caution">
    <text evidence="2">The sequence shown here is derived from an EMBL/GenBank/DDBJ whole genome shotgun (WGS) entry which is preliminary data.</text>
</comment>
<feature type="transmembrane region" description="Helical" evidence="1">
    <location>
        <begin position="87"/>
        <end position="107"/>
    </location>
</feature>
<feature type="transmembrane region" description="Helical" evidence="1">
    <location>
        <begin position="116"/>
        <end position="137"/>
    </location>
</feature>
<keyword evidence="1" id="KW-1133">Transmembrane helix</keyword>
<feature type="transmembrane region" description="Helical" evidence="1">
    <location>
        <begin position="12"/>
        <end position="34"/>
    </location>
</feature>